<reference evidence="2 3" key="1">
    <citation type="submission" date="2014-02" db="EMBL/GenBank/DDBJ databases">
        <title>Expanding our view of genomic diversity in Candidatus Accumulibacter clades.</title>
        <authorList>
            <person name="Skennerton C.T."/>
            <person name="Barr J.J."/>
            <person name="Slater F.R."/>
            <person name="Bond P.L."/>
            <person name="Tyson G.W."/>
        </authorList>
    </citation>
    <scope>NUCLEOTIDE SEQUENCE [LARGE SCALE GENOMIC DNA]</scope>
    <source>
        <strain evidence="3">BA-92</strain>
    </source>
</reference>
<protein>
    <submittedName>
        <fullName evidence="2">Putative glycosyl transferase group 1</fullName>
    </submittedName>
</protein>
<dbReference type="Proteomes" id="UP000021816">
    <property type="component" value="Unassembled WGS sequence"/>
</dbReference>
<dbReference type="GO" id="GO:0016757">
    <property type="term" value="F:glycosyltransferase activity"/>
    <property type="evidence" value="ECO:0007669"/>
    <property type="project" value="InterPro"/>
</dbReference>
<evidence type="ECO:0000313" key="3">
    <source>
        <dbReference type="Proteomes" id="UP000021816"/>
    </source>
</evidence>
<comment type="caution">
    <text evidence="2">The sequence shown here is derived from an EMBL/GenBank/DDBJ whole genome shotgun (WGS) entry which is preliminary data.</text>
</comment>
<dbReference type="Gene3D" id="3.40.50.2000">
    <property type="entry name" value="Glycogen Phosphorylase B"/>
    <property type="match status" value="1"/>
</dbReference>
<organism evidence="2 3">
    <name type="scientific">Candidatus Accumulibacter appositus</name>
    <dbReference type="NCBI Taxonomy" id="1454003"/>
    <lineage>
        <taxon>Bacteria</taxon>
        <taxon>Pseudomonadati</taxon>
        <taxon>Pseudomonadota</taxon>
        <taxon>Betaproteobacteria</taxon>
        <taxon>Candidatus Accumulibacter</taxon>
    </lineage>
</organism>
<dbReference type="CDD" id="cd03809">
    <property type="entry name" value="GT4_MtfB-like"/>
    <property type="match status" value="1"/>
</dbReference>
<proteinExistence type="predicted"/>
<sequence>MREVLIDVTRMLDRTMQRRLPTGVDRVSLEYARHFAERATALVRFAGQWIELSPNDSERTFDALLAPSASFNPMIRRLVARAATQSLGRRFLAPHFLFNTGHSGLEQAQYAKRLQRSRLRPIFFVHDLIPITHPEYCRPGECAKHRLRMNTVLQHGHGVITNSAQTLDELVAYAEAIGRPMPPAAVAPLAPARLPVPATKAPVDQPYFVILGTIEPRKNHWLLLHLWRQLVERWGAAAPRLVIIGQRGWECENVVDLLERCAALKGFVIERTACSDAELSSWLHHAQALLFPSFTEGFGMPLVEALSLGLPVIASDLPAFREIAGDIPQYLDPLDGKRWRQLIEDYAGSDSALRAAQGRRLKDFIAPTWDEHFELVDALMERLRVAAS</sequence>
<gene>
    <name evidence="2" type="ORF">AW10_00522</name>
</gene>
<accession>A0A011PZS7</accession>
<name>A0A011PZS7_9PROT</name>
<keyword evidence="2" id="KW-0808">Transferase</keyword>
<dbReference type="EMBL" id="JEMX01000011">
    <property type="protein sequence ID" value="EXI82415.1"/>
    <property type="molecule type" value="Genomic_DNA"/>
</dbReference>
<dbReference type="SUPFAM" id="SSF53756">
    <property type="entry name" value="UDP-Glycosyltransferase/glycogen phosphorylase"/>
    <property type="match status" value="1"/>
</dbReference>
<evidence type="ECO:0000259" key="1">
    <source>
        <dbReference type="Pfam" id="PF00534"/>
    </source>
</evidence>
<dbReference type="AlphaFoldDB" id="A0A011PZS7"/>
<evidence type="ECO:0000313" key="2">
    <source>
        <dbReference type="EMBL" id="EXI82415.1"/>
    </source>
</evidence>
<dbReference type="PATRIC" id="fig|1454003.3.peg.536"/>
<dbReference type="PANTHER" id="PTHR46401">
    <property type="entry name" value="GLYCOSYLTRANSFERASE WBBK-RELATED"/>
    <property type="match status" value="1"/>
</dbReference>
<feature type="domain" description="Glycosyl transferase family 1" evidence="1">
    <location>
        <begin position="200"/>
        <end position="326"/>
    </location>
</feature>
<dbReference type="STRING" id="1454003.AW10_00522"/>
<dbReference type="Pfam" id="PF00534">
    <property type="entry name" value="Glycos_transf_1"/>
    <property type="match status" value="1"/>
</dbReference>
<dbReference type="InterPro" id="IPR001296">
    <property type="entry name" value="Glyco_trans_1"/>
</dbReference>
<dbReference type="PANTHER" id="PTHR46401:SF9">
    <property type="entry name" value="MANNOSYLTRANSFERASE A"/>
    <property type="match status" value="1"/>
</dbReference>